<dbReference type="EMBL" id="JAAEEH010000040">
    <property type="protein sequence ID" value="NDL68453.1"/>
    <property type="molecule type" value="Genomic_DNA"/>
</dbReference>
<dbReference type="Pfam" id="PF18887">
    <property type="entry name" value="MBG_3"/>
    <property type="match status" value="4"/>
</dbReference>
<feature type="compositionally biased region" description="Acidic residues" evidence="2">
    <location>
        <begin position="206"/>
        <end position="217"/>
    </location>
</feature>
<feature type="domain" description="SLH" evidence="3">
    <location>
        <begin position="152"/>
        <end position="215"/>
    </location>
</feature>
<evidence type="ECO:0000313" key="6">
    <source>
        <dbReference type="Proteomes" id="UP000461585"/>
    </source>
</evidence>
<dbReference type="InterPro" id="IPR001119">
    <property type="entry name" value="SLH_dom"/>
</dbReference>
<feature type="compositionally biased region" description="Gly residues" evidence="2">
    <location>
        <begin position="222"/>
        <end position="240"/>
    </location>
</feature>
<keyword evidence="1" id="KW-0677">Repeat</keyword>
<dbReference type="Pfam" id="PF01522">
    <property type="entry name" value="Polysacc_deac_1"/>
    <property type="match status" value="1"/>
</dbReference>
<evidence type="ECO:0000313" key="5">
    <source>
        <dbReference type="EMBL" id="NDL68453.1"/>
    </source>
</evidence>
<dbReference type="AlphaFoldDB" id="A0A7X5HXJ6"/>
<keyword evidence="6" id="KW-1185">Reference proteome</keyword>
<evidence type="ECO:0000256" key="2">
    <source>
        <dbReference type="SAM" id="MobiDB-lite"/>
    </source>
</evidence>
<dbReference type="InterPro" id="IPR011330">
    <property type="entry name" value="Glyco_hydro/deAcase_b/a-brl"/>
</dbReference>
<dbReference type="SUPFAM" id="SSF88713">
    <property type="entry name" value="Glycoside hydrolase/deacetylase"/>
    <property type="match status" value="1"/>
</dbReference>
<feature type="domain" description="SLH" evidence="3">
    <location>
        <begin position="31"/>
        <end position="94"/>
    </location>
</feature>
<organism evidence="5 6">
    <name type="scientific">Anaerotalea alkaliphila</name>
    <dbReference type="NCBI Taxonomy" id="2662126"/>
    <lineage>
        <taxon>Bacteria</taxon>
        <taxon>Bacillati</taxon>
        <taxon>Bacillota</taxon>
        <taxon>Clostridia</taxon>
        <taxon>Eubacteriales</taxon>
        <taxon>Anaerotalea</taxon>
    </lineage>
</organism>
<proteinExistence type="predicted"/>
<dbReference type="GO" id="GO:0005975">
    <property type="term" value="P:carbohydrate metabolic process"/>
    <property type="evidence" value="ECO:0007669"/>
    <property type="project" value="InterPro"/>
</dbReference>
<dbReference type="Proteomes" id="UP000461585">
    <property type="component" value="Unassembled WGS sequence"/>
</dbReference>
<dbReference type="PROSITE" id="PS51677">
    <property type="entry name" value="NODB"/>
    <property type="match status" value="1"/>
</dbReference>
<reference evidence="5 6" key="1">
    <citation type="submission" date="2020-01" db="EMBL/GenBank/DDBJ databases">
        <title>Anaeroalcalibacter tamaniensis gen. nov., sp. nov., moderately halophilic strictly anaerobic fermenter bacterium from mud volcano of Taman peninsula.</title>
        <authorList>
            <person name="Frolova A."/>
            <person name="Merkel A.Y."/>
            <person name="Slobodkin A.I."/>
        </authorList>
    </citation>
    <scope>NUCLEOTIDE SEQUENCE [LARGE SCALE GENOMIC DNA]</scope>
    <source>
        <strain evidence="5 6">F-3ap</strain>
    </source>
</reference>
<comment type="caution">
    <text evidence="5">The sequence shown here is derived from an EMBL/GenBank/DDBJ whole genome shotgun (WGS) entry which is preliminary data.</text>
</comment>
<dbReference type="Pfam" id="PF00395">
    <property type="entry name" value="SLH"/>
    <property type="match status" value="3"/>
</dbReference>
<dbReference type="Gene3D" id="3.20.20.370">
    <property type="entry name" value="Glycoside hydrolase/deacetylase"/>
    <property type="match status" value="1"/>
</dbReference>
<protein>
    <submittedName>
        <fullName evidence="5">Polysaccharide deacetylase family protein</fullName>
    </submittedName>
</protein>
<dbReference type="InterPro" id="IPR051465">
    <property type="entry name" value="Cell_Envelope_Struct_Comp"/>
</dbReference>
<dbReference type="InterPro" id="IPR043772">
    <property type="entry name" value="MBG_3"/>
</dbReference>
<dbReference type="PROSITE" id="PS51272">
    <property type="entry name" value="SLH"/>
    <property type="match status" value="3"/>
</dbReference>
<evidence type="ECO:0000256" key="1">
    <source>
        <dbReference type="ARBA" id="ARBA00022737"/>
    </source>
</evidence>
<dbReference type="InterPro" id="IPR002509">
    <property type="entry name" value="NODB_dom"/>
</dbReference>
<feature type="domain" description="NodB homology" evidence="4">
    <location>
        <begin position="697"/>
        <end position="921"/>
    </location>
</feature>
<dbReference type="PANTHER" id="PTHR43308:SF5">
    <property type="entry name" value="S-LAYER PROTEIN _ PEPTIDOGLYCAN ENDO-BETA-N-ACETYLGLUCOSAMINIDASE"/>
    <property type="match status" value="1"/>
</dbReference>
<sequence length="993" mass="105867">MEMLRSKKGARLLAILLTISMMIPGVSVVSAEEHVGGDYGSHWAKDAIQSAMDSGIVKGYPDGSFKPNNSVTRAEFFTMLNSAFKFTAESAVAFNDIEGSEWYVPSIAKALAAGYVAGYPDGSIRPNGNITRQEVATILSRIKNLMNDEEAMAHFTDAADFPAWSKGAVGAVVNAGFMKGYPDNSFRPAGLTTRAEAVTVIQGSMAEEEETTTEPVDETAAIGGGGGSGGTGSTGGGGYTSGIPTKPNPVVKTDPVITWSDPAHITYGEPLGSVQLNATANVEGTFVYNPASGTVLNAGNNRQLKVTFTPTDTSKYNAVSKTVEIDVHKAEADFLWSGLNQTYDGTPKEATVATDPGGLGLEITYNGDFAVPTAAGIYAVVATVIDNNYMGSDSRNLFIAEADAPIWLVESSLLQTYEGEQKEAAYVTSPAGLAVSVTYDGAPDEPIDAGTYRVVASIVDENYKERSAEGDLVIEKAPSTVTLGNLVQVYDGLAKPVTVTTDPAVPVEDVTVTYNNSETAPTAIGKYAVTAVVNNKNYFGEASGELEITKIEVAVTLGDLLQTYDGTPKSATATADPSLLNLVVTYNGSQTAPSVAGIYEVKATVVDETYKGEAKGHFAILVGVAPTTSGGANGKILHLPVPEVQIEYVPSGGSDYATAGTNEITGLAEGSTYIVRHKQSPDIFTSVTVPATITKKGTVLFTFDDGWKDTRTVALPILEEVGFKATLYVCSDIVKHPAMPEYTVNKDDLEALYAAGWDLSNHTINHKDFERDMYGMGLKDSSSPSGYVEFSSRTDPYAQSELKRLYEENQKWLIDNGWTRGAYHAAYPSGLYSQALIETLKGIGVQTGRAANYDTVSGALPIPISDLYQIPVQYVETEFPTESGVGNNLKAVLAAIDKAAATKETLVLMLHRVEENKVNTYPVGYDQLVMDDLIVTEADFRAIVDRVNYQKTTNAALEVMTISEWYNTQITQTATTVTSVALSSVFENVPKNL</sequence>
<feature type="region of interest" description="Disordered" evidence="2">
    <location>
        <begin position="205"/>
        <end position="248"/>
    </location>
</feature>
<accession>A0A7X5HXJ6</accession>
<dbReference type="GO" id="GO:0016810">
    <property type="term" value="F:hydrolase activity, acting on carbon-nitrogen (but not peptide) bonds"/>
    <property type="evidence" value="ECO:0007669"/>
    <property type="project" value="InterPro"/>
</dbReference>
<gene>
    <name evidence="5" type="ORF">GXN74_11950</name>
</gene>
<feature type="domain" description="SLH" evidence="3">
    <location>
        <begin position="95"/>
        <end position="150"/>
    </location>
</feature>
<dbReference type="PANTHER" id="PTHR43308">
    <property type="entry name" value="OUTER MEMBRANE PROTEIN ALPHA-RELATED"/>
    <property type="match status" value="1"/>
</dbReference>
<name>A0A7X5HXJ6_9FIRM</name>
<dbReference type="RefSeq" id="WP_162371176.1">
    <property type="nucleotide sequence ID" value="NZ_JAAEEH010000040.1"/>
</dbReference>
<evidence type="ECO:0000259" key="3">
    <source>
        <dbReference type="PROSITE" id="PS51272"/>
    </source>
</evidence>
<evidence type="ECO:0000259" key="4">
    <source>
        <dbReference type="PROSITE" id="PS51677"/>
    </source>
</evidence>